<dbReference type="InterPro" id="IPR000182">
    <property type="entry name" value="GNAT_dom"/>
</dbReference>
<proteinExistence type="predicted"/>
<sequence length="254" mass="27475">MPSNPCIRVREATRDDIGAIVDINFTAFDDNVMNRLMYPGGVTADVKAKYASKLFPQDNAGTPANEGQTVLCVAEYLPEPTDGPGEIVAFARWLLQREPRTEAGWKAKEFNATTETWGEGCDVAVVNAFIGEMTRIQRDHAQGEAALYLSLLACSPTRQRLGAGSALLKWGVDLADSLGLPSRVEASPAGYRLYKKFGYEDVDVLDLKVTDTWGVVNTDGSDWGANNAVSLAGPAPDGVVRSVIMRRPPRKAAI</sequence>
<dbReference type="GeneID" id="87825338"/>
<comment type="caution">
    <text evidence="2">The sequence shown here is derived from an EMBL/GenBank/DDBJ whole genome shotgun (WGS) entry which is preliminary data.</text>
</comment>
<dbReference type="SUPFAM" id="SSF55729">
    <property type="entry name" value="Acyl-CoA N-acyltransferases (Nat)"/>
    <property type="match status" value="1"/>
</dbReference>
<dbReference type="PANTHER" id="PTHR42791">
    <property type="entry name" value="GNAT FAMILY ACETYLTRANSFERASE"/>
    <property type="match status" value="1"/>
</dbReference>
<evidence type="ECO:0000313" key="3">
    <source>
        <dbReference type="Proteomes" id="UP001302602"/>
    </source>
</evidence>
<dbReference type="GO" id="GO:0016747">
    <property type="term" value="F:acyltransferase activity, transferring groups other than amino-acyl groups"/>
    <property type="evidence" value="ECO:0007669"/>
    <property type="project" value="InterPro"/>
</dbReference>
<evidence type="ECO:0000259" key="1">
    <source>
        <dbReference type="PROSITE" id="PS51186"/>
    </source>
</evidence>
<accession>A0AAN6U9Z8</accession>
<dbReference type="PANTHER" id="PTHR42791:SF17">
    <property type="entry name" value="ACETYLTRANSFERASE, GNAT FAMILY FAMILY (AFU_ORTHOLOGUE AFUA_8G05690)"/>
    <property type="match status" value="1"/>
</dbReference>
<dbReference type="AlphaFoldDB" id="A0AAN6U9Z8"/>
<dbReference type="PROSITE" id="PS51186">
    <property type="entry name" value="GNAT"/>
    <property type="match status" value="1"/>
</dbReference>
<gene>
    <name evidence="2" type="ORF">N657DRAFT_56817</name>
</gene>
<name>A0AAN6U9Z8_9PEZI</name>
<evidence type="ECO:0000313" key="2">
    <source>
        <dbReference type="EMBL" id="KAK4129147.1"/>
    </source>
</evidence>
<protein>
    <submittedName>
        <fullName evidence="2">N-acetyltransferase-like protein</fullName>
    </submittedName>
</protein>
<keyword evidence="3" id="KW-1185">Reference proteome</keyword>
<dbReference type="InterPro" id="IPR016181">
    <property type="entry name" value="Acyl_CoA_acyltransferase"/>
</dbReference>
<reference evidence="2" key="2">
    <citation type="submission" date="2023-05" db="EMBL/GenBank/DDBJ databases">
        <authorList>
            <consortium name="Lawrence Berkeley National Laboratory"/>
            <person name="Steindorff A."/>
            <person name="Hensen N."/>
            <person name="Bonometti L."/>
            <person name="Westerberg I."/>
            <person name="Brannstrom I.O."/>
            <person name="Guillou S."/>
            <person name="Cros-Aarteil S."/>
            <person name="Calhoun S."/>
            <person name="Haridas S."/>
            <person name="Kuo A."/>
            <person name="Mondo S."/>
            <person name="Pangilinan J."/>
            <person name="Riley R."/>
            <person name="Labutti K."/>
            <person name="Andreopoulos B."/>
            <person name="Lipzen A."/>
            <person name="Chen C."/>
            <person name="Yanf M."/>
            <person name="Daum C."/>
            <person name="Ng V."/>
            <person name="Clum A."/>
            <person name="Ohm R."/>
            <person name="Martin F."/>
            <person name="Silar P."/>
            <person name="Natvig D."/>
            <person name="Lalanne C."/>
            <person name="Gautier V."/>
            <person name="Ament-Velasquez S.L."/>
            <person name="Kruys A."/>
            <person name="Hutchinson M.I."/>
            <person name="Powell A.J."/>
            <person name="Barry K."/>
            <person name="Miller A.N."/>
            <person name="Grigoriev I.V."/>
            <person name="Debuchy R."/>
            <person name="Gladieux P."/>
            <person name="Thoren M.H."/>
            <person name="Johannesson H."/>
        </authorList>
    </citation>
    <scope>NUCLEOTIDE SEQUENCE</scope>
    <source>
        <strain evidence="2">CBS 731.68</strain>
    </source>
</reference>
<feature type="domain" description="N-acetyltransferase" evidence="1">
    <location>
        <begin position="74"/>
        <end position="236"/>
    </location>
</feature>
<dbReference type="RefSeq" id="XP_062652918.1">
    <property type="nucleotide sequence ID" value="XM_062788568.1"/>
</dbReference>
<dbReference type="EMBL" id="MU853223">
    <property type="protein sequence ID" value="KAK4129147.1"/>
    <property type="molecule type" value="Genomic_DNA"/>
</dbReference>
<dbReference type="Gene3D" id="3.40.630.30">
    <property type="match status" value="1"/>
</dbReference>
<organism evidence="2 3">
    <name type="scientific">Parathielavia appendiculata</name>
    <dbReference type="NCBI Taxonomy" id="2587402"/>
    <lineage>
        <taxon>Eukaryota</taxon>
        <taxon>Fungi</taxon>
        <taxon>Dikarya</taxon>
        <taxon>Ascomycota</taxon>
        <taxon>Pezizomycotina</taxon>
        <taxon>Sordariomycetes</taxon>
        <taxon>Sordariomycetidae</taxon>
        <taxon>Sordariales</taxon>
        <taxon>Chaetomiaceae</taxon>
        <taxon>Parathielavia</taxon>
    </lineage>
</organism>
<dbReference type="Proteomes" id="UP001302602">
    <property type="component" value="Unassembled WGS sequence"/>
</dbReference>
<dbReference type="InterPro" id="IPR052523">
    <property type="entry name" value="Trichothecene_AcTrans"/>
</dbReference>
<reference evidence="2" key="1">
    <citation type="journal article" date="2023" name="Mol. Phylogenet. Evol.">
        <title>Genome-scale phylogeny and comparative genomics of the fungal order Sordariales.</title>
        <authorList>
            <person name="Hensen N."/>
            <person name="Bonometti L."/>
            <person name="Westerberg I."/>
            <person name="Brannstrom I.O."/>
            <person name="Guillou S."/>
            <person name="Cros-Aarteil S."/>
            <person name="Calhoun S."/>
            <person name="Haridas S."/>
            <person name="Kuo A."/>
            <person name="Mondo S."/>
            <person name="Pangilinan J."/>
            <person name="Riley R."/>
            <person name="LaButti K."/>
            <person name="Andreopoulos B."/>
            <person name="Lipzen A."/>
            <person name="Chen C."/>
            <person name="Yan M."/>
            <person name="Daum C."/>
            <person name="Ng V."/>
            <person name="Clum A."/>
            <person name="Steindorff A."/>
            <person name="Ohm R.A."/>
            <person name="Martin F."/>
            <person name="Silar P."/>
            <person name="Natvig D.O."/>
            <person name="Lalanne C."/>
            <person name="Gautier V."/>
            <person name="Ament-Velasquez S.L."/>
            <person name="Kruys A."/>
            <person name="Hutchinson M.I."/>
            <person name="Powell A.J."/>
            <person name="Barry K."/>
            <person name="Miller A.N."/>
            <person name="Grigoriev I.V."/>
            <person name="Debuchy R."/>
            <person name="Gladieux P."/>
            <person name="Hiltunen Thoren M."/>
            <person name="Johannesson H."/>
        </authorList>
    </citation>
    <scope>NUCLEOTIDE SEQUENCE</scope>
    <source>
        <strain evidence="2">CBS 731.68</strain>
    </source>
</reference>
<dbReference type="Pfam" id="PF00583">
    <property type="entry name" value="Acetyltransf_1"/>
    <property type="match status" value="1"/>
</dbReference>